<dbReference type="Proteomes" id="UP000305948">
    <property type="component" value="Unassembled WGS sequence"/>
</dbReference>
<dbReference type="EMBL" id="ML213513">
    <property type="protein sequence ID" value="TFK50275.1"/>
    <property type="molecule type" value="Genomic_DNA"/>
</dbReference>
<feature type="compositionally biased region" description="Polar residues" evidence="1">
    <location>
        <begin position="1"/>
        <end position="39"/>
    </location>
</feature>
<dbReference type="AlphaFoldDB" id="A0A5C3MZS5"/>
<feature type="region of interest" description="Disordered" evidence="1">
    <location>
        <begin position="261"/>
        <end position="285"/>
    </location>
</feature>
<evidence type="ECO:0000313" key="3">
    <source>
        <dbReference type="Proteomes" id="UP000305948"/>
    </source>
</evidence>
<gene>
    <name evidence="2" type="ORF">OE88DRAFT_1660513</name>
</gene>
<feature type="region of interest" description="Disordered" evidence="1">
    <location>
        <begin position="1"/>
        <end position="109"/>
    </location>
</feature>
<feature type="region of interest" description="Disordered" evidence="1">
    <location>
        <begin position="354"/>
        <end position="389"/>
    </location>
</feature>
<keyword evidence="3" id="KW-1185">Reference proteome</keyword>
<evidence type="ECO:0000256" key="1">
    <source>
        <dbReference type="SAM" id="MobiDB-lite"/>
    </source>
</evidence>
<name>A0A5C3MZS5_9AGAM</name>
<reference evidence="2 3" key="1">
    <citation type="journal article" date="2019" name="Nat. Ecol. Evol.">
        <title>Megaphylogeny resolves global patterns of mushroom evolution.</title>
        <authorList>
            <person name="Varga T."/>
            <person name="Krizsan K."/>
            <person name="Foldi C."/>
            <person name="Dima B."/>
            <person name="Sanchez-Garcia M."/>
            <person name="Sanchez-Ramirez S."/>
            <person name="Szollosi G.J."/>
            <person name="Szarkandi J.G."/>
            <person name="Papp V."/>
            <person name="Albert L."/>
            <person name="Andreopoulos W."/>
            <person name="Angelini C."/>
            <person name="Antonin V."/>
            <person name="Barry K.W."/>
            <person name="Bougher N.L."/>
            <person name="Buchanan P."/>
            <person name="Buyck B."/>
            <person name="Bense V."/>
            <person name="Catcheside P."/>
            <person name="Chovatia M."/>
            <person name="Cooper J."/>
            <person name="Damon W."/>
            <person name="Desjardin D."/>
            <person name="Finy P."/>
            <person name="Geml J."/>
            <person name="Haridas S."/>
            <person name="Hughes K."/>
            <person name="Justo A."/>
            <person name="Karasinski D."/>
            <person name="Kautmanova I."/>
            <person name="Kiss B."/>
            <person name="Kocsube S."/>
            <person name="Kotiranta H."/>
            <person name="LaButti K.M."/>
            <person name="Lechner B.E."/>
            <person name="Liimatainen K."/>
            <person name="Lipzen A."/>
            <person name="Lukacs Z."/>
            <person name="Mihaltcheva S."/>
            <person name="Morgado L.N."/>
            <person name="Niskanen T."/>
            <person name="Noordeloos M.E."/>
            <person name="Ohm R.A."/>
            <person name="Ortiz-Santana B."/>
            <person name="Ovrebo C."/>
            <person name="Racz N."/>
            <person name="Riley R."/>
            <person name="Savchenko A."/>
            <person name="Shiryaev A."/>
            <person name="Soop K."/>
            <person name="Spirin V."/>
            <person name="Szebenyi C."/>
            <person name="Tomsovsky M."/>
            <person name="Tulloss R.E."/>
            <person name="Uehling J."/>
            <person name="Grigoriev I.V."/>
            <person name="Vagvolgyi C."/>
            <person name="Papp T."/>
            <person name="Martin F.M."/>
            <person name="Miettinen O."/>
            <person name="Hibbett D.S."/>
            <person name="Nagy L.G."/>
        </authorList>
    </citation>
    <scope>NUCLEOTIDE SEQUENCE [LARGE SCALE GENOMIC DNA]</scope>
    <source>
        <strain evidence="2 3">OMC1185</strain>
    </source>
</reference>
<accession>A0A5C3MZS5</accession>
<feature type="compositionally biased region" description="Low complexity" evidence="1">
    <location>
        <begin position="372"/>
        <end position="387"/>
    </location>
</feature>
<evidence type="ECO:0000313" key="2">
    <source>
        <dbReference type="EMBL" id="TFK50275.1"/>
    </source>
</evidence>
<organism evidence="2 3">
    <name type="scientific">Heliocybe sulcata</name>
    <dbReference type="NCBI Taxonomy" id="5364"/>
    <lineage>
        <taxon>Eukaryota</taxon>
        <taxon>Fungi</taxon>
        <taxon>Dikarya</taxon>
        <taxon>Basidiomycota</taxon>
        <taxon>Agaricomycotina</taxon>
        <taxon>Agaricomycetes</taxon>
        <taxon>Gloeophyllales</taxon>
        <taxon>Gloeophyllaceae</taxon>
        <taxon>Heliocybe</taxon>
    </lineage>
</organism>
<feature type="region of interest" description="Disordered" evidence="1">
    <location>
        <begin position="159"/>
        <end position="249"/>
    </location>
</feature>
<feature type="region of interest" description="Disordered" evidence="1">
    <location>
        <begin position="300"/>
        <end position="326"/>
    </location>
</feature>
<protein>
    <submittedName>
        <fullName evidence="2">Uncharacterized protein</fullName>
    </submittedName>
</protein>
<feature type="compositionally biased region" description="Low complexity" evidence="1">
    <location>
        <begin position="165"/>
        <end position="175"/>
    </location>
</feature>
<sequence>MSTITEQQQQPFAASLPSSTSKQNSPPTELRRVTSSGQIATPRDTNREHRLSARQSQLLQTAPRLGSRSPNSIPSSPTSAHSSSSAIFERDIEAIVPSQPTHAHGSNPHLIPRSKGTEAIEQSVPSVLDSAAAVLASTSPDEEDFVAVVAPAPDFVHASTSGFTSPIGSSRSRSPSPGPHGNRTSLLLNLPSPPSGTTKLMTGTGIGLATTTNPSSPTTASQADPSSPTRPKILTQPQPPSDASIPLSTPTSAYFSAASISSAGSSPTTTTMEHPPDDQSLHTPTHSSIVAVSPSDTYGAIGSMSASPTTAPLSAGISHPPSPKSNAAKRLSFMSYADLLSSTPASTLPLSSLTTSATAADPPPHIPSVSGIAQASQSHTASAASSIHHGREAADLVKLKEMKEGPLDPILLEDDGGEWEREGLGKGLEERLEALMVGRA</sequence>
<dbReference type="OrthoDB" id="2563900at2759"/>
<dbReference type="STRING" id="5364.A0A5C3MZS5"/>
<feature type="compositionally biased region" description="Low complexity" evidence="1">
    <location>
        <begin position="209"/>
        <end position="221"/>
    </location>
</feature>
<feature type="compositionally biased region" description="Low complexity" evidence="1">
    <location>
        <begin position="261"/>
        <end position="271"/>
    </location>
</feature>
<proteinExistence type="predicted"/>
<feature type="compositionally biased region" description="Low complexity" evidence="1">
    <location>
        <begin position="72"/>
        <end position="87"/>
    </location>
</feature>